<dbReference type="SMART" id="SM00360">
    <property type="entry name" value="RRM"/>
    <property type="match status" value="1"/>
</dbReference>
<evidence type="ECO:0000256" key="11">
    <source>
        <dbReference type="ARBA" id="ARBA00063129"/>
    </source>
</evidence>
<feature type="domain" description="RRM" evidence="15">
    <location>
        <begin position="42"/>
        <end position="118"/>
    </location>
</feature>
<name>A0AAD8NX54_TARER</name>
<keyword evidence="4" id="KW-0699">rRNA-binding</keyword>
<sequence>MKLNGTEIGGRKIKVDITEKPLNGVGSLLLQSDEAPFVDNPYILYVGKLAKTVASDSLKSFFAEKRDVLGAKVSQVLETSKSSGFGFVSFSFEEEVEVAISSFNDAGFANLKMGFITILPLIHIFLINLDIRVSILQPTDCSSQTPRNR</sequence>
<dbReference type="InterPro" id="IPR012677">
    <property type="entry name" value="Nucleotide-bd_a/b_plait_sf"/>
</dbReference>
<dbReference type="InterPro" id="IPR050502">
    <property type="entry name" value="Euk_RNA-bind_prot"/>
</dbReference>
<evidence type="ECO:0000256" key="2">
    <source>
        <dbReference type="ARBA" id="ARBA00022528"/>
    </source>
</evidence>
<keyword evidence="8" id="KW-0689">Ribosomal protein</keyword>
<dbReference type="EMBL" id="JAUHHV010000005">
    <property type="protein sequence ID" value="KAK1424908.1"/>
    <property type="molecule type" value="Genomic_DNA"/>
</dbReference>
<evidence type="ECO:0000256" key="1">
    <source>
        <dbReference type="ARBA" id="ARBA00004229"/>
    </source>
</evidence>
<organism evidence="16 17">
    <name type="scientific">Tagetes erecta</name>
    <name type="common">African marigold</name>
    <dbReference type="NCBI Taxonomy" id="13708"/>
    <lineage>
        <taxon>Eukaryota</taxon>
        <taxon>Viridiplantae</taxon>
        <taxon>Streptophyta</taxon>
        <taxon>Embryophyta</taxon>
        <taxon>Tracheophyta</taxon>
        <taxon>Spermatophyta</taxon>
        <taxon>Magnoliopsida</taxon>
        <taxon>eudicotyledons</taxon>
        <taxon>Gunneridae</taxon>
        <taxon>Pentapetalae</taxon>
        <taxon>asterids</taxon>
        <taxon>campanulids</taxon>
        <taxon>Asterales</taxon>
        <taxon>Asteraceae</taxon>
        <taxon>Asteroideae</taxon>
        <taxon>Heliantheae alliance</taxon>
        <taxon>Tageteae</taxon>
        <taxon>Tagetes</taxon>
    </lineage>
</organism>
<keyword evidence="6 14" id="KW-0694">RNA-binding</keyword>
<dbReference type="GO" id="GO:0003729">
    <property type="term" value="F:mRNA binding"/>
    <property type="evidence" value="ECO:0007669"/>
    <property type="project" value="TreeGrafter"/>
</dbReference>
<evidence type="ECO:0000256" key="3">
    <source>
        <dbReference type="ARBA" id="ARBA00022640"/>
    </source>
</evidence>
<reference evidence="16" key="1">
    <citation type="journal article" date="2023" name="bioRxiv">
        <title>Improved chromosome-level genome assembly for marigold (Tagetes erecta).</title>
        <authorList>
            <person name="Jiang F."/>
            <person name="Yuan L."/>
            <person name="Wang S."/>
            <person name="Wang H."/>
            <person name="Xu D."/>
            <person name="Wang A."/>
            <person name="Fan W."/>
        </authorList>
    </citation>
    <scope>NUCLEOTIDE SEQUENCE</scope>
    <source>
        <strain evidence="16">WSJ</strain>
        <tissue evidence="16">Leaf</tissue>
    </source>
</reference>
<comment type="subcellular location">
    <subcellularLocation>
        <location evidence="1">Plastid</location>
        <location evidence="1">Chloroplast</location>
    </subcellularLocation>
</comment>
<comment type="similarity">
    <text evidence="10">Belongs to the chloroplast-specific ribosomal protein cS22 family.</text>
</comment>
<dbReference type="PANTHER" id="PTHR48025">
    <property type="entry name" value="OS02G0815200 PROTEIN"/>
    <property type="match status" value="1"/>
</dbReference>
<keyword evidence="2" id="KW-0150">Chloroplast</keyword>
<dbReference type="GO" id="GO:0009535">
    <property type="term" value="C:chloroplast thylakoid membrane"/>
    <property type="evidence" value="ECO:0007669"/>
    <property type="project" value="TreeGrafter"/>
</dbReference>
<evidence type="ECO:0000256" key="14">
    <source>
        <dbReference type="PROSITE-ProRule" id="PRU00176"/>
    </source>
</evidence>
<evidence type="ECO:0000256" key="7">
    <source>
        <dbReference type="ARBA" id="ARBA00022946"/>
    </source>
</evidence>
<dbReference type="GO" id="GO:0019843">
    <property type="term" value="F:rRNA binding"/>
    <property type="evidence" value="ECO:0007669"/>
    <property type="project" value="UniProtKB-KW"/>
</dbReference>
<evidence type="ECO:0000256" key="12">
    <source>
        <dbReference type="ARBA" id="ARBA00070346"/>
    </source>
</evidence>
<comment type="subunit">
    <text evidence="11">Component of the chloroplast small ribosomal subunit (SSU). Mature 70S chloroplast ribosomes of higher plants consist of a small (30S) and a large (50S) subunit. The 30S small subunit contains 1 molecule of ribosomal RNA (16S rRNA) and 24 different proteins. The 50S large subunit contains 3 rRNA molecules (23S, 5S and 4.5S rRNA) and 33 different proteins.</text>
</comment>
<dbReference type="GO" id="GO:0005840">
    <property type="term" value="C:ribosome"/>
    <property type="evidence" value="ECO:0007669"/>
    <property type="project" value="UniProtKB-KW"/>
</dbReference>
<evidence type="ECO:0000256" key="13">
    <source>
        <dbReference type="ARBA" id="ARBA00077833"/>
    </source>
</evidence>
<proteinExistence type="inferred from homology"/>
<evidence type="ECO:0000256" key="9">
    <source>
        <dbReference type="ARBA" id="ARBA00023274"/>
    </source>
</evidence>
<dbReference type="Proteomes" id="UP001229421">
    <property type="component" value="Unassembled WGS sequence"/>
</dbReference>
<dbReference type="PROSITE" id="PS50102">
    <property type="entry name" value="RRM"/>
    <property type="match status" value="1"/>
</dbReference>
<keyword evidence="17" id="KW-1185">Reference proteome</keyword>
<dbReference type="InterPro" id="IPR035979">
    <property type="entry name" value="RBD_domain_sf"/>
</dbReference>
<evidence type="ECO:0000256" key="5">
    <source>
        <dbReference type="ARBA" id="ARBA00022737"/>
    </source>
</evidence>
<keyword evidence="9" id="KW-0687">Ribonucleoprotein</keyword>
<dbReference type="GO" id="GO:1990904">
    <property type="term" value="C:ribonucleoprotein complex"/>
    <property type="evidence" value="ECO:0007669"/>
    <property type="project" value="UniProtKB-KW"/>
</dbReference>
<keyword evidence="5" id="KW-0677">Repeat</keyword>
<keyword evidence="7" id="KW-0809">Transit peptide</keyword>
<dbReference type="InterPro" id="IPR000504">
    <property type="entry name" value="RRM_dom"/>
</dbReference>
<protein>
    <recommendedName>
        <fullName evidence="12">Small ribosomal subunit protein cS22</fullName>
    </recommendedName>
    <alternativeName>
        <fullName evidence="13">30S ribosomal protein 2, chloroplastic</fullName>
    </alternativeName>
</protein>
<dbReference type="GO" id="GO:1901259">
    <property type="term" value="P:chloroplast rRNA processing"/>
    <property type="evidence" value="ECO:0007669"/>
    <property type="project" value="TreeGrafter"/>
</dbReference>
<evidence type="ECO:0000256" key="8">
    <source>
        <dbReference type="ARBA" id="ARBA00022980"/>
    </source>
</evidence>
<evidence type="ECO:0000256" key="4">
    <source>
        <dbReference type="ARBA" id="ARBA00022730"/>
    </source>
</evidence>
<gene>
    <name evidence="16" type="ORF">QVD17_20249</name>
</gene>
<dbReference type="FunFam" id="3.30.70.330:FF:000401">
    <property type="entry name" value="30S ribosomal protein 2, chloroplastic"/>
    <property type="match status" value="1"/>
</dbReference>
<dbReference type="Pfam" id="PF00076">
    <property type="entry name" value="RRM_1"/>
    <property type="match status" value="1"/>
</dbReference>
<dbReference type="Gene3D" id="3.30.70.330">
    <property type="match status" value="1"/>
</dbReference>
<comment type="caution">
    <text evidence="16">The sequence shown here is derived from an EMBL/GenBank/DDBJ whole genome shotgun (WGS) entry which is preliminary data.</text>
</comment>
<dbReference type="AlphaFoldDB" id="A0AAD8NX54"/>
<evidence type="ECO:0000313" key="17">
    <source>
        <dbReference type="Proteomes" id="UP001229421"/>
    </source>
</evidence>
<dbReference type="PANTHER" id="PTHR48025:SF4">
    <property type="entry name" value="SMALL RIBOSOMAL SUBUNIT PROTEIN CS22"/>
    <property type="match status" value="1"/>
</dbReference>
<accession>A0AAD8NX54</accession>
<evidence type="ECO:0000259" key="15">
    <source>
        <dbReference type="PROSITE" id="PS50102"/>
    </source>
</evidence>
<dbReference type="SUPFAM" id="SSF54928">
    <property type="entry name" value="RNA-binding domain, RBD"/>
    <property type="match status" value="1"/>
</dbReference>
<evidence type="ECO:0000256" key="6">
    <source>
        <dbReference type="ARBA" id="ARBA00022884"/>
    </source>
</evidence>
<keyword evidence="3" id="KW-0934">Plastid</keyword>
<evidence type="ECO:0000256" key="10">
    <source>
        <dbReference type="ARBA" id="ARBA00061529"/>
    </source>
</evidence>
<evidence type="ECO:0000313" key="16">
    <source>
        <dbReference type="EMBL" id="KAK1424908.1"/>
    </source>
</evidence>